<reference evidence="4" key="1">
    <citation type="journal article" date="2019" name="Int. J. Syst. Evol. Microbiol.">
        <title>The Global Catalogue of Microorganisms (GCM) 10K type strain sequencing project: providing services to taxonomists for standard genome sequencing and annotation.</title>
        <authorList>
            <consortium name="The Broad Institute Genomics Platform"/>
            <consortium name="The Broad Institute Genome Sequencing Center for Infectious Disease"/>
            <person name="Wu L."/>
            <person name="Ma J."/>
        </authorList>
    </citation>
    <scope>NUCLEOTIDE SEQUENCE [LARGE SCALE GENOMIC DNA]</scope>
    <source>
        <strain evidence="4">CGMCC 1.12966</strain>
    </source>
</reference>
<feature type="transmembrane region" description="Helical" evidence="1">
    <location>
        <begin position="47"/>
        <end position="75"/>
    </location>
</feature>
<feature type="transmembrane region" description="Helical" evidence="1">
    <location>
        <begin position="171"/>
        <end position="190"/>
    </location>
</feature>
<dbReference type="EMBL" id="BNAF01000012">
    <property type="protein sequence ID" value="GHE44916.1"/>
    <property type="molecule type" value="Genomic_DNA"/>
</dbReference>
<feature type="transmembrane region" description="Helical" evidence="1">
    <location>
        <begin position="9"/>
        <end position="27"/>
    </location>
</feature>
<keyword evidence="1" id="KW-0812">Transmembrane</keyword>
<protein>
    <recommendedName>
        <fullName evidence="2">Signal transduction histidine kinase internal region domain-containing protein</fullName>
    </recommendedName>
</protein>
<feature type="transmembrane region" description="Helical" evidence="1">
    <location>
        <begin position="233"/>
        <end position="257"/>
    </location>
</feature>
<gene>
    <name evidence="3" type="ORF">GCM10017764_30200</name>
</gene>
<evidence type="ECO:0000313" key="4">
    <source>
        <dbReference type="Proteomes" id="UP000620550"/>
    </source>
</evidence>
<feature type="domain" description="Signal transduction histidine kinase internal region" evidence="2">
    <location>
        <begin position="309"/>
        <end position="385"/>
    </location>
</feature>
<accession>A0ABQ3I2V5</accession>
<dbReference type="PANTHER" id="PTHR34220:SF7">
    <property type="entry name" value="SENSOR HISTIDINE KINASE YPDA"/>
    <property type="match status" value="1"/>
</dbReference>
<dbReference type="RefSeq" id="WP_229826586.1">
    <property type="nucleotide sequence ID" value="NZ_BNAF01000012.1"/>
</dbReference>
<dbReference type="Pfam" id="PF06580">
    <property type="entry name" value="His_kinase"/>
    <property type="match status" value="1"/>
</dbReference>
<evidence type="ECO:0000256" key="1">
    <source>
        <dbReference type="SAM" id="Phobius"/>
    </source>
</evidence>
<dbReference type="Gene3D" id="3.30.565.10">
    <property type="entry name" value="Histidine kinase-like ATPase, C-terminal domain"/>
    <property type="match status" value="1"/>
</dbReference>
<dbReference type="SUPFAM" id="SSF55874">
    <property type="entry name" value="ATPase domain of HSP90 chaperone/DNA topoisomerase II/histidine kinase"/>
    <property type="match status" value="1"/>
</dbReference>
<keyword evidence="4" id="KW-1185">Reference proteome</keyword>
<feature type="transmembrane region" description="Helical" evidence="1">
    <location>
        <begin position="129"/>
        <end position="150"/>
    </location>
</feature>
<evidence type="ECO:0000259" key="2">
    <source>
        <dbReference type="Pfam" id="PF06580"/>
    </source>
</evidence>
<proteinExistence type="predicted"/>
<dbReference type="InterPro" id="IPR010559">
    <property type="entry name" value="Sig_transdc_His_kin_internal"/>
</dbReference>
<dbReference type="PANTHER" id="PTHR34220">
    <property type="entry name" value="SENSOR HISTIDINE KINASE YPDA"/>
    <property type="match status" value="1"/>
</dbReference>
<organism evidence="3 4">
    <name type="scientific">Sphingobacterium griseoflavum</name>
    <dbReference type="NCBI Taxonomy" id="1474952"/>
    <lineage>
        <taxon>Bacteria</taxon>
        <taxon>Pseudomonadati</taxon>
        <taxon>Bacteroidota</taxon>
        <taxon>Sphingobacteriia</taxon>
        <taxon>Sphingobacteriales</taxon>
        <taxon>Sphingobacteriaceae</taxon>
        <taxon>Sphingobacterium</taxon>
    </lineage>
</organism>
<sequence length="501" mass="58288">MKLNDFKKIEFWIASIVLIIVALILVFDTNKRSDNGEHYEFIVSKITYSYFFNFFLPRVFNIFAVYVCFLCLNFWLIPSITQKKNEWLSYFMIIVLIVGLGIVFAVGRTHSHTYELLRYNSLTQGYNRFFFDAFTKAFLLVLVLAAYSCIKQLIIYLVDRMADEHSLQKQLKMDLGLGIGFWFAGVLFWVSTRSYFQLTVLWTLVVLATLGTVIYAIYYLLPALHQKQKKFSTFFWTIFVISLLLTLPLSVLAIFFFQRDVEAAFILLAFHLPTQLLIGVPLSWFVYKKRSENRFELNTLRTELGKSDANLHFLKSQINPHFLFNALNTLYGTALQEHAERTGEGIQKLGDMMRFMLHENLQETIPLIREVEYLNNYIALQKLRTSPAADIKIESLIEADINDLQIAPMLLIPFVENAFKHGISLQRPSYIKISLQVQANVLYFDVSNSINPKNEHDPEADRSGIGLANVKQRMYLLYKGRHDLIIRENMNEYFVHLTLTL</sequence>
<feature type="transmembrane region" description="Helical" evidence="1">
    <location>
        <begin position="87"/>
        <end position="109"/>
    </location>
</feature>
<comment type="caution">
    <text evidence="3">The sequence shown here is derived from an EMBL/GenBank/DDBJ whole genome shotgun (WGS) entry which is preliminary data.</text>
</comment>
<keyword evidence="1" id="KW-1133">Transmembrane helix</keyword>
<keyword evidence="1" id="KW-0472">Membrane</keyword>
<dbReference type="Proteomes" id="UP000620550">
    <property type="component" value="Unassembled WGS sequence"/>
</dbReference>
<feature type="transmembrane region" description="Helical" evidence="1">
    <location>
        <begin position="196"/>
        <end position="221"/>
    </location>
</feature>
<name>A0ABQ3I2V5_9SPHI</name>
<evidence type="ECO:0000313" key="3">
    <source>
        <dbReference type="EMBL" id="GHE44916.1"/>
    </source>
</evidence>
<dbReference type="InterPro" id="IPR050640">
    <property type="entry name" value="Bact_2-comp_sensor_kinase"/>
</dbReference>
<feature type="transmembrane region" description="Helical" evidence="1">
    <location>
        <begin position="263"/>
        <end position="287"/>
    </location>
</feature>
<dbReference type="InterPro" id="IPR036890">
    <property type="entry name" value="HATPase_C_sf"/>
</dbReference>